<keyword evidence="1" id="KW-0175">Coiled coil</keyword>
<organism evidence="2">
    <name type="scientific">Bradyrhizobium barranii subsp. barranii</name>
    <dbReference type="NCBI Taxonomy" id="2823807"/>
    <lineage>
        <taxon>Bacteria</taxon>
        <taxon>Pseudomonadati</taxon>
        <taxon>Pseudomonadota</taxon>
        <taxon>Alphaproteobacteria</taxon>
        <taxon>Hyphomicrobiales</taxon>
        <taxon>Nitrobacteraceae</taxon>
        <taxon>Bradyrhizobium</taxon>
        <taxon>Bradyrhizobium barranii</taxon>
    </lineage>
</organism>
<gene>
    <name evidence="3" type="ORF">J4G43_028105</name>
    <name evidence="2" type="ORF">J4G43_30095</name>
</gene>
<evidence type="ECO:0000313" key="2">
    <source>
        <dbReference type="EMBL" id="MBO1864990.1"/>
    </source>
</evidence>
<dbReference type="AlphaFoldDB" id="A0A939MBQ6"/>
<dbReference type="RefSeq" id="WP_208086948.1">
    <property type="nucleotide sequence ID" value="NZ_CP086136.1"/>
</dbReference>
<name>A0A939MBQ6_9BRAD</name>
<evidence type="ECO:0000313" key="3">
    <source>
        <dbReference type="EMBL" id="UEM08624.1"/>
    </source>
</evidence>
<proteinExistence type="predicted"/>
<evidence type="ECO:0000313" key="4">
    <source>
        <dbReference type="Proteomes" id="UP000664702"/>
    </source>
</evidence>
<dbReference type="EMBL" id="JAGEMI010000001">
    <property type="protein sequence ID" value="MBO1864990.1"/>
    <property type="molecule type" value="Genomic_DNA"/>
</dbReference>
<sequence length="286" mass="32546">MTDRKIMPVDQCGAVSGCMASPQSYASYIRFGEPTPKRVAAHATEALETARKKDVEAHERNAAAIENNKLVRADIEIFMSKVGMPKSFQTKNPRSFRRTITNEAGYIGDIKRSVPIDDGFASATVTYNGLKVKYDAFAAEAARADDIAREAAEAEEQRKRAERLENIEFAKIILRYGMKDDAEWSDVLKELRGRDKRLDLALAMEDTRGDWSEGFYRVRYAIDRFKLETDQDKEILADILPLLSGDEEDGRVFRDTTWNYNALYQLVEDKQLVTDARLARQKANRE</sequence>
<accession>A0A939MBQ6</accession>
<protein>
    <submittedName>
        <fullName evidence="2">Uncharacterized protein</fullName>
    </submittedName>
</protein>
<reference evidence="2" key="1">
    <citation type="submission" date="2021-03" db="EMBL/GenBank/DDBJ databases">
        <title>Whole Genome Sequence of Bradyrhizobium sp. Strain 144S4.</title>
        <authorList>
            <person name="Bromfield E.S.P."/>
            <person name="Cloutier S."/>
        </authorList>
    </citation>
    <scope>NUCLEOTIDE SEQUENCE [LARGE SCALE GENOMIC DNA]</scope>
    <source>
        <strain evidence="2">144S4</strain>
    </source>
</reference>
<evidence type="ECO:0000256" key="1">
    <source>
        <dbReference type="SAM" id="Coils"/>
    </source>
</evidence>
<dbReference type="Proteomes" id="UP000664702">
    <property type="component" value="Chromosome"/>
</dbReference>
<reference evidence="3 4" key="2">
    <citation type="journal article" date="2022" name="Int. J. Syst. Evol. Microbiol.">
        <title>Strains of Bradyrhizobium barranii sp. nov. associated with legumes native to Canada are symbionts of soybeans and belong to different subspecies (subsp. barranii subsp. nov. and subsp. apii subsp. nov.) and symbiovars (sv. glycinearum and sv. septentrionale).</title>
        <authorList>
            <person name="Bromfield E.S.P."/>
            <person name="Cloutier S."/>
            <person name="Wasai-Hara S."/>
            <person name="Minamisawa K."/>
        </authorList>
    </citation>
    <scope>NUCLEOTIDE SEQUENCE [LARGE SCALE GENOMIC DNA]</scope>
    <source>
        <strain evidence="3 4">144S4</strain>
    </source>
</reference>
<dbReference type="EMBL" id="CP086136">
    <property type="protein sequence ID" value="UEM08624.1"/>
    <property type="molecule type" value="Genomic_DNA"/>
</dbReference>
<dbReference type="KEGG" id="bban:J4G43_028105"/>
<feature type="coiled-coil region" evidence="1">
    <location>
        <begin position="137"/>
        <end position="167"/>
    </location>
</feature>